<dbReference type="GO" id="GO:0034472">
    <property type="term" value="P:snRNA 3'-end processing"/>
    <property type="evidence" value="ECO:0007669"/>
    <property type="project" value="TreeGrafter"/>
</dbReference>
<feature type="transmembrane region" description="Helical" evidence="2">
    <location>
        <begin position="807"/>
        <end position="828"/>
    </location>
</feature>
<dbReference type="SUPFAM" id="SSF48371">
    <property type="entry name" value="ARM repeat"/>
    <property type="match status" value="1"/>
</dbReference>
<evidence type="ECO:0000259" key="3">
    <source>
        <dbReference type="Pfam" id="PF22966"/>
    </source>
</evidence>
<dbReference type="OMA" id="DMVEMNE"/>
<dbReference type="Pfam" id="PF22966">
    <property type="entry name" value="INTS7_C_plants"/>
    <property type="match status" value="1"/>
</dbReference>
<dbReference type="InterPro" id="IPR055195">
    <property type="entry name" value="INTS7_C_plant"/>
</dbReference>
<name>A0A175YQD8_DAUCS</name>
<dbReference type="Gramene" id="KZM85673">
    <property type="protein sequence ID" value="KZM85673"/>
    <property type="gene ID" value="DCAR_026905"/>
</dbReference>
<organism evidence="5">
    <name type="scientific">Daucus carota subsp. sativus</name>
    <name type="common">Carrot</name>
    <dbReference type="NCBI Taxonomy" id="79200"/>
    <lineage>
        <taxon>Eukaryota</taxon>
        <taxon>Viridiplantae</taxon>
        <taxon>Streptophyta</taxon>
        <taxon>Embryophyta</taxon>
        <taxon>Tracheophyta</taxon>
        <taxon>Spermatophyta</taxon>
        <taxon>Magnoliopsida</taxon>
        <taxon>eudicotyledons</taxon>
        <taxon>Gunneridae</taxon>
        <taxon>Pentapetalae</taxon>
        <taxon>asterids</taxon>
        <taxon>campanulids</taxon>
        <taxon>Apiales</taxon>
        <taxon>Apiaceae</taxon>
        <taxon>Apioideae</taxon>
        <taxon>Scandiceae</taxon>
        <taxon>Daucinae</taxon>
        <taxon>Daucus</taxon>
        <taxon>Daucus sect. Daucus</taxon>
    </lineage>
</organism>
<keyword evidence="2" id="KW-0812">Transmembrane</keyword>
<dbReference type="PANTHER" id="PTHR13322">
    <property type="entry name" value="C1ORF73 PROTEIN"/>
    <property type="match status" value="1"/>
</dbReference>
<gene>
    <name evidence="5" type="ORF">DCAR_026905</name>
</gene>
<dbReference type="GO" id="GO:0032039">
    <property type="term" value="C:integrator complex"/>
    <property type="evidence" value="ECO:0007669"/>
    <property type="project" value="InterPro"/>
</dbReference>
<feature type="domain" description="Integrator complex subunit 7-like C-terminal" evidence="3">
    <location>
        <begin position="970"/>
        <end position="1136"/>
    </location>
</feature>
<comment type="caution">
    <text evidence="5">The sequence shown here is derived from an EMBL/GenBank/DDBJ whole genome shotgun (WGS) entry which is preliminary data.</text>
</comment>
<comment type="similarity">
    <text evidence="1">Belongs to the Integrator subunit 7 family.</text>
</comment>
<evidence type="ECO:0000313" key="5">
    <source>
        <dbReference type="EMBL" id="KZM85673.1"/>
    </source>
</evidence>
<dbReference type="Pfam" id="PF24436">
    <property type="entry name" value="INTS7_N"/>
    <property type="match status" value="1"/>
</dbReference>
<keyword evidence="2" id="KW-0472">Membrane</keyword>
<feature type="domain" description="Integrator complex subunit 7 N-terminal" evidence="4">
    <location>
        <begin position="67"/>
        <end position="528"/>
    </location>
</feature>
<reference evidence="5" key="1">
    <citation type="journal article" date="2016" name="Nat. Genet.">
        <title>A high-quality carrot genome assembly provides new insights into carotenoid accumulation and asterid genome evolution.</title>
        <authorList>
            <person name="Iorizzo M."/>
            <person name="Ellison S."/>
            <person name="Senalik D."/>
            <person name="Zeng P."/>
            <person name="Satapoomin P."/>
            <person name="Huang J."/>
            <person name="Bowman M."/>
            <person name="Iovene M."/>
            <person name="Sanseverino W."/>
            <person name="Cavagnaro P."/>
            <person name="Yildiz M."/>
            <person name="Macko-Podgorni A."/>
            <person name="Moranska E."/>
            <person name="Grzebelus E."/>
            <person name="Grzebelus D."/>
            <person name="Ashrafi H."/>
            <person name="Zheng Z."/>
            <person name="Cheng S."/>
            <person name="Spooner D."/>
            <person name="Van Deynze A."/>
            <person name="Simon P."/>
        </authorList>
    </citation>
    <scope>NUCLEOTIDE SEQUENCE [LARGE SCALE GENOMIC DNA]</scope>
    <source>
        <tissue evidence="5">Leaf</tissue>
    </source>
</reference>
<evidence type="ECO:0000256" key="1">
    <source>
        <dbReference type="ARBA" id="ARBA00008565"/>
    </source>
</evidence>
<keyword evidence="2" id="KW-1133">Transmembrane helix</keyword>
<dbReference type="EMBL" id="LNRQ01000008">
    <property type="protein sequence ID" value="KZM85673.1"/>
    <property type="molecule type" value="Genomic_DNA"/>
</dbReference>
<dbReference type="STRING" id="79200.A0A175YQD8"/>
<protein>
    <recommendedName>
        <fullName evidence="6">Integrator complex subunit 7</fullName>
    </recommendedName>
</protein>
<dbReference type="InterPro" id="IPR056516">
    <property type="entry name" value="INTS7_N"/>
</dbReference>
<dbReference type="AlphaFoldDB" id="A0A175YQD8"/>
<evidence type="ECO:0008006" key="6">
    <source>
        <dbReference type="Google" id="ProtNLM"/>
    </source>
</evidence>
<sequence length="1206" mass="135481">MERIPAACAMEWSIELEKSLRSTTDKSLKTIKQLESKLNWWNSEPRLTAAEYNFFNLLPGEDNLYANAILFRLIDAFSRRDKHFKLCIAKVFMSEFKHRKKRGSADGVLSRNRFVNYLELFRRVKLVFEIGDVEVRSLCLSLFGCWANFAHDNAEIRYIILSSLVSGDVLEVKAALFAAGCFCELSEDFACVVLEMVANMVSSCHVAEDVKIAGVRCLAKVGYSYTLAIKAYETGLKLLSDSSEGDLSVAMLISLSRIAVKSRLLTSTQVKVLFSFLSQDRTFALQATSLKCLRYIVARGSHNFQASIDVVRMLLCRLSESTIPSALQCDALQILHKIILLNVFSFSYHDMLELLSELLVVVENDIQSSTFLNSVLYVLVDIYCKFVERADSKVNGEKLHHLERADPKVNGEELHRLERAGSKVNGEEPHHLASRMISSIVYRIFLVKEVSEVKSLLNLLIHLVQTPMVLAGLVLEKIIDSVKLMSKGKRTLSSHGTEYGEKLMLYICEVLIYCLDKVDKTGVLTTEVHAPMKLLVEDAHRYNSFDCNTRIVSSVLYMSYIAHSCLLNNIKETDNFNKTGASDQSDFVQLAISTLKCSSELLTRKDNWLAYKAGKSAACHGTWFVAAFIFRKLIKLAQSHSCVSWLNLLADFTHSEMQLQFLLFPKQCSDLWTYLESHGISTSTLGSANHHDIIVNACKILHSSEEVLNLTSRSAICFSFQHWFISLRLCILENVVDMFRLLDSISDAKDHNNQHTKEIHLVENSQCSQTLNSLVHPLTQISLNFKKLAQELDLIAISFFGMDNKSVLIISALALSCSLLAFSVGFVLCIPSMQAMNCFTHFGSAKCKDSLYPMLILDLLNRLWHVDREISSKLVLLFDGCGPPRSSHTPQPKNHIWDTGYKTRNLVTLCSFAVGQAVGLQNDVNRLHNNTILPQQAIDGFHLLLNITKEWMQIPFLTPSYFFHIRSPVSSQLFTSNIDARHGDGLSICKGSHLSLNLCLQLRNMPQDLSSRLPKLYCVLSTNASLQVPCPIKGEAKPKLGFQDWRTDDLIDMNKKLYQYVIGHKSKTTLHGSDDSDDCQNREVLMCFETNMKGQGFSTCLLDVSDFPVGSYRIKWHSCGIDSQGSYWSLLPSNSDDEACLRGSGVEVSWTLMLSTDVGVEVVAVEGLFNNVEFLVMAGSGSKRVEWTLSYSRLQDESGSGVEIDE</sequence>
<proteinExistence type="inferred from homology"/>
<dbReference type="InterPro" id="IPR016024">
    <property type="entry name" value="ARM-type_fold"/>
</dbReference>
<evidence type="ECO:0000259" key="4">
    <source>
        <dbReference type="Pfam" id="PF24436"/>
    </source>
</evidence>
<accession>A0A175YQD8</accession>
<dbReference type="PANTHER" id="PTHR13322:SF2">
    <property type="entry name" value="INTEGRATOR COMPLEX SUBUNIT 7"/>
    <property type="match status" value="1"/>
</dbReference>
<evidence type="ECO:0000256" key="2">
    <source>
        <dbReference type="SAM" id="Phobius"/>
    </source>
</evidence>
<dbReference type="InterPro" id="IPR033060">
    <property type="entry name" value="INTS7"/>
</dbReference>